<organism evidence="1 2">
    <name type="scientific">Cronartium quercuum f. sp. fusiforme G11</name>
    <dbReference type="NCBI Taxonomy" id="708437"/>
    <lineage>
        <taxon>Eukaryota</taxon>
        <taxon>Fungi</taxon>
        <taxon>Dikarya</taxon>
        <taxon>Basidiomycota</taxon>
        <taxon>Pucciniomycotina</taxon>
        <taxon>Pucciniomycetes</taxon>
        <taxon>Pucciniales</taxon>
        <taxon>Coleosporiaceae</taxon>
        <taxon>Cronartium</taxon>
    </lineage>
</organism>
<keyword evidence="2" id="KW-1185">Reference proteome</keyword>
<evidence type="ECO:0000313" key="1">
    <source>
        <dbReference type="EMBL" id="KAG0142372.1"/>
    </source>
</evidence>
<dbReference type="Proteomes" id="UP000886653">
    <property type="component" value="Unassembled WGS sequence"/>
</dbReference>
<evidence type="ECO:0008006" key="3">
    <source>
        <dbReference type="Google" id="ProtNLM"/>
    </source>
</evidence>
<dbReference type="AlphaFoldDB" id="A0A9P6T7T0"/>
<reference evidence="1" key="1">
    <citation type="submission" date="2013-11" db="EMBL/GenBank/DDBJ databases">
        <title>Genome sequence of the fusiform rust pathogen reveals effectors for host alternation and coevolution with pine.</title>
        <authorList>
            <consortium name="DOE Joint Genome Institute"/>
            <person name="Smith K."/>
            <person name="Pendleton A."/>
            <person name="Kubisiak T."/>
            <person name="Anderson C."/>
            <person name="Salamov A."/>
            <person name="Aerts A."/>
            <person name="Riley R."/>
            <person name="Clum A."/>
            <person name="Lindquist E."/>
            <person name="Ence D."/>
            <person name="Campbell M."/>
            <person name="Kronenberg Z."/>
            <person name="Feau N."/>
            <person name="Dhillon B."/>
            <person name="Hamelin R."/>
            <person name="Burleigh J."/>
            <person name="Smith J."/>
            <person name="Yandell M."/>
            <person name="Nelson C."/>
            <person name="Grigoriev I."/>
            <person name="Davis J."/>
        </authorList>
    </citation>
    <scope>NUCLEOTIDE SEQUENCE</scope>
    <source>
        <strain evidence="1">G11</strain>
    </source>
</reference>
<comment type="caution">
    <text evidence="1">The sequence shown here is derived from an EMBL/GenBank/DDBJ whole genome shotgun (WGS) entry which is preliminary data.</text>
</comment>
<accession>A0A9P6T7T0</accession>
<sequence>MLWNDGVMTVFAKRAAKADGRKTTLPRSFANLLQATWQALRIPSSDFPKHVPSFKTPAEKIADALNDLEKGRAATIFQLRTGHCPLNDYRQRFKKSPMKYCRTCGVPENVPHFLLYCRNYRPQRAAFRKRVKAEKLRTNLFAANAMLDDPMVFPFLADFVLETGRFEHLRSYLPDPELDPKG</sequence>
<dbReference type="OrthoDB" id="3044497at2759"/>
<evidence type="ECO:0000313" key="2">
    <source>
        <dbReference type="Proteomes" id="UP000886653"/>
    </source>
</evidence>
<proteinExistence type="predicted"/>
<dbReference type="EMBL" id="MU167350">
    <property type="protein sequence ID" value="KAG0142372.1"/>
    <property type="molecule type" value="Genomic_DNA"/>
</dbReference>
<name>A0A9P6T7T0_9BASI</name>
<gene>
    <name evidence="1" type="ORF">CROQUDRAFT_97597</name>
</gene>
<protein>
    <recommendedName>
        <fullName evidence="3">Reverse transcriptase zinc-binding domain-containing protein</fullName>
    </recommendedName>
</protein>